<evidence type="ECO:0000313" key="3">
    <source>
        <dbReference type="Proteomes" id="UP000294813"/>
    </source>
</evidence>
<protein>
    <submittedName>
        <fullName evidence="2">Putative DNA metabolism protein</fullName>
    </submittedName>
</protein>
<keyword evidence="3" id="KW-1185">Reference proteome</keyword>
<proteinExistence type="predicted"/>
<name>A0A4R2RV25_9FIRM</name>
<accession>A0A4R2RV25</accession>
<evidence type="ECO:0000313" key="2">
    <source>
        <dbReference type="EMBL" id="TCP63781.1"/>
    </source>
</evidence>
<gene>
    <name evidence="2" type="ORF">EDD73_11527</name>
</gene>
<dbReference type="RefSeq" id="WP_131919454.1">
    <property type="nucleotide sequence ID" value="NZ_JAOQNU010000014.1"/>
</dbReference>
<reference evidence="2 3" key="1">
    <citation type="submission" date="2019-03" db="EMBL/GenBank/DDBJ databases">
        <title>Genomic Encyclopedia of Type Strains, Phase IV (KMG-IV): sequencing the most valuable type-strain genomes for metagenomic binning, comparative biology and taxonomic classification.</title>
        <authorList>
            <person name="Goeker M."/>
        </authorList>
    </citation>
    <scope>NUCLEOTIDE SEQUENCE [LARGE SCALE GENOMIC DNA]</scope>
    <source>
        <strain evidence="2 3">DSM 11170</strain>
    </source>
</reference>
<dbReference type="Proteomes" id="UP000294813">
    <property type="component" value="Unassembled WGS sequence"/>
</dbReference>
<dbReference type="InterPro" id="IPR025404">
    <property type="entry name" value="DUF4130"/>
</dbReference>
<organism evidence="2 3">
    <name type="scientific">Heliophilum fasciatum</name>
    <dbReference type="NCBI Taxonomy" id="35700"/>
    <lineage>
        <taxon>Bacteria</taxon>
        <taxon>Bacillati</taxon>
        <taxon>Bacillota</taxon>
        <taxon>Clostridia</taxon>
        <taxon>Eubacteriales</taxon>
        <taxon>Heliobacteriaceae</taxon>
        <taxon>Heliophilum</taxon>
    </lineage>
</organism>
<dbReference type="InterPro" id="IPR023875">
    <property type="entry name" value="DNA_repair_put"/>
</dbReference>
<dbReference type="EMBL" id="SLXT01000015">
    <property type="protein sequence ID" value="TCP63781.1"/>
    <property type="molecule type" value="Genomic_DNA"/>
</dbReference>
<comment type="caution">
    <text evidence="2">The sequence shown here is derived from an EMBL/GenBank/DDBJ whole genome shotgun (WGS) entry which is preliminary data.</text>
</comment>
<dbReference type="Pfam" id="PF13566">
    <property type="entry name" value="DUF4130"/>
    <property type="match status" value="1"/>
</dbReference>
<dbReference type="AlphaFoldDB" id="A0A4R2RV25"/>
<sequence length="254" mass="29070">MLQYRYDGSFEGLLTAVFEAYRRREFPEQICSEEEASLGLFTEPVVITTDPAKAERVYRSIGERISPQALHHVTYAFLSELPGREDAVLGYLRLGWQVGSAVDACLTEDAVAEVHRLSAKVRHERHRLLGLIRFRLLPGDVYYAPVSPDHQVVALLAPHFAERLADQRWVIHDLKRGLAVMYTARKWIVTDIGGTPWGGADLSVQVVAEDEALFQQLWQGYFTNIAVEGRTNRKLQRRCMPKRYWPYLIEKVNS</sequence>
<evidence type="ECO:0000259" key="1">
    <source>
        <dbReference type="Pfam" id="PF13566"/>
    </source>
</evidence>
<dbReference type="NCBIfam" id="TIGR03915">
    <property type="entry name" value="SAM_7_link_chp"/>
    <property type="match status" value="1"/>
</dbReference>
<dbReference type="OrthoDB" id="5290748at2"/>
<feature type="domain" description="DUF4130" evidence="1">
    <location>
        <begin position="83"/>
        <end position="250"/>
    </location>
</feature>